<keyword evidence="3" id="KW-1185">Reference proteome</keyword>
<dbReference type="Proteomes" id="UP000472263">
    <property type="component" value="Chromosome 8"/>
</dbReference>
<keyword evidence="1" id="KW-0732">Signal</keyword>
<evidence type="ECO:0008006" key="4">
    <source>
        <dbReference type="Google" id="ProtNLM"/>
    </source>
</evidence>
<organism evidence="2 3">
    <name type="scientific">Myripristis murdjan</name>
    <name type="common">pinecone soldierfish</name>
    <dbReference type="NCBI Taxonomy" id="586833"/>
    <lineage>
        <taxon>Eukaryota</taxon>
        <taxon>Metazoa</taxon>
        <taxon>Chordata</taxon>
        <taxon>Craniata</taxon>
        <taxon>Vertebrata</taxon>
        <taxon>Euteleostomi</taxon>
        <taxon>Actinopterygii</taxon>
        <taxon>Neopterygii</taxon>
        <taxon>Teleostei</taxon>
        <taxon>Neoteleostei</taxon>
        <taxon>Acanthomorphata</taxon>
        <taxon>Holocentriformes</taxon>
        <taxon>Holocentridae</taxon>
        <taxon>Myripristis</taxon>
    </lineage>
</organism>
<proteinExistence type="predicted"/>
<accession>A0A667WBB9</accession>
<reference evidence="2" key="2">
    <citation type="submission" date="2025-08" db="UniProtKB">
        <authorList>
            <consortium name="Ensembl"/>
        </authorList>
    </citation>
    <scope>IDENTIFICATION</scope>
</reference>
<dbReference type="AlphaFoldDB" id="A0A667WBB9"/>
<protein>
    <recommendedName>
        <fullName evidence="4">Secreted protein</fullName>
    </recommendedName>
</protein>
<feature type="chain" id="PRO_5025606458" description="Secreted protein" evidence="1">
    <location>
        <begin position="18"/>
        <end position="122"/>
    </location>
</feature>
<dbReference type="Ensembl" id="ENSMMDT00005001904.1">
    <property type="protein sequence ID" value="ENSMMDP00005001870.1"/>
    <property type="gene ID" value="ENSMMDG00005000995.1"/>
</dbReference>
<feature type="signal peptide" evidence="1">
    <location>
        <begin position="1"/>
        <end position="17"/>
    </location>
</feature>
<reference evidence="2" key="1">
    <citation type="submission" date="2019-06" db="EMBL/GenBank/DDBJ databases">
        <authorList>
            <consortium name="Wellcome Sanger Institute Data Sharing"/>
        </authorList>
    </citation>
    <scope>NUCLEOTIDE SEQUENCE [LARGE SCALE GENOMIC DNA]</scope>
</reference>
<dbReference type="InParanoid" id="A0A667WBB9"/>
<dbReference type="GeneTree" id="ENSGT01120000274858"/>
<evidence type="ECO:0000313" key="2">
    <source>
        <dbReference type="Ensembl" id="ENSMMDP00005001870.1"/>
    </source>
</evidence>
<sequence>MVQLLLLPLLLVLPVSARSRLWICSCALRWPDWLKVFPQLGQAKGRSPVWICWWRRSSAFVKPLGQWAHTYGFWPVWMSCSVRSSAMWMDSRPLWCRSERCRWLDMRFGSGYSVFSRPSSVV</sequence>
<evidence type="ECO:0000313" key="3">
    <source>
        <dbReference type="Proteomes" id="UP000472263"/>
    </source>
</evidence>
<name>A0A667WBB9_9TELE</name>
<evidence type="ECO:0000256" key="1">
    <source>
        <dbReference type="SAM" id="SignalP"/>
    </source>
</evidence>
<reference evidence="2" key="3">
    <citation type="submission" date="2025-09" db="UniProtKB">
        <authorList>
            <consortium name="Ensembl"/>
        </authorList>
    </citation>
    <scope>IDENTIFICATION</scope>
</reference>